<protein>
    <recommendedName>
        <fullName evidence="1">Reverse transcriptase Ty1/copia-type domain-containing protein</fullName>
    </recommendedName>
</protein>
<dbReference type="AlphaFoldDB" id="A0AA38WAX6"/>
<accession>A0AA38WAX6</accession>
<name>A0AA38WAX6_9ASTR</name>
<dbReference type="Pfam" id="PF07727">
    <property type="entry name" value="RVT_2"/>
    <property type="match status" value="1"/>
</dbReference>
<reference evidence="2" key="1">
    <citation type="submission" date="2023-03" db="EMBL/GenBank/DDBJ databases">
        <title>Chromosome-scale reference genome and RAD-based genetic map of yellow starthistle (Centaurea solstitialis) reveal putative structural variation and QTLs associated with invader traits.</title>
        <authorList>
            <person name="Reatini B."/>
            <person name="Cang F.A."/>
            <person name="Jiang Q."/>
            <person name="Mckibben M.T.W."/>
            <person name="Barker M.S."/>
            <person name="Rieseberg L.H."/>
            <person name="Dlugosch K.M."/>
        </authorList>
    </citation>
    <scope>NUCLEOTIDE SEQUENCE</scope>
    <source>
        <strain evidence="2">CAN-66</strain>
        <tissue evidence="2">Leaf</tissue>
    </source>
</reference>
<dbReference type="Proteomes" id="UP001172457">
    <property type="component" value="Chromosome 4"/>
</dbReference>
<organism evidence="2 3">
    <name type="scientific">Centaurea solstitialis</name>
    <name type="common">yellow star-thistle</name>
    <dbReference type="NCBI Taxonomy" id="347529"/>
    <lineage>
        <taxon>Eukaryota</taxon>
        <taxon>Viridiplantae</taxon>
        <taxon>Streptophyta</taxon>
        <taxon>Embryophyta</taxon>
        <taxon>Tracheophyta</taxon>
        <taxon>Spermatophyta</taxon>
        <taxon>Magnoliopsida</taxon>
        <taxon>eudicotyledons</taxon>
        <taxon>Gunneridae</taxon>
        <taxon>Pentapetalae</taxon>
        <taxon>asterids</taxon>
        <taxon>campanulids</taxon>
        <taxon>Asterales</taxon>
        <taxon>Asteraceae</taxon>
        <taxon>Carduoideae</taxon>
        <taxon>Cardueae</taxon>
        <taxon>Centaureinae</taxon>
        <taxon>Centaurea</taxon>
    </lineage>
</organism>
<proteinExistence type="predicted"/>
<keyword evidence="3" id="KW-1185">Reference proteome</keyword>
<dbReference type="EMBL" id="JARYMX010000004">
    <property type="protein sequence ID" value="KAJ9553682.1"/>
    <property type="molecule type" value="Genomic_DNA"/>
</dbReference>
<gene>
    <name evidence="2" type="ORF">OSB04_017727</name>
</gene>
<evidence type="ECO:0000313" key="2">
    <source>
        <dbReference type="EMBL" id="KAJ9553682.1"/>
    </source>
</evidence>
<comment type="caution">
    <text evidence="2">The sequence shown here is derived from an EMBL/GenBank/DDBJ whole genome shotgun (WGS) entry which is preliminary data.</text>
</comment>
<evidence type="ECO:0000259" key="1">
    <source>
        <dbReference type="Pfam" id="PF07727"/>
    </source>
</evidence>
<dbReference type="InterPro" id="IPR013103">
    <property type="entry name" value="RVT_2"/>
</dbReference>
<evidence type="ECO:0000313" key="3">
    <source>
        <dbReference type="Proteomes" id="UP001172457"/>
    </source>
</evidence>
<sequence>MAELSSKDMTTKFTKLEKFQGIDFRRWQEKEDETPADIRKRCKWDNDDYICRGHILNESFHEHEVKGSRCKDGRFWIFLKYNTWVLYDLPPGSKPLGCKWIFKRKIRVDANVDKYKAWLVIQGFKQNPVLIMMRRMHQWLSFLPLDC</sequence>
<feature type="domain" description="Reverse transcriptase Ty1/copia-type" evidence="1">
    <location>
        <begin position="81"/>
        <end position="128"/>
    </location>
</feature>